<proteinExistence type="predicted"/>
<evidence type="ECO:0000313" key="3">
    <source>
        <dbReference type="Proteomes" id="UP000640786"/>
    </source>
</evidence>
<dbReference type="PANTHER" id="PTHR45947">
    <property type="entry name" value="SULFOQUINOVOSYL TRANSFERASE SQD2"/>
    <property type="match status" value="1"/>
</dbReference>
<reference evidence="2 3" key="1">
    <citation type="submission" date="2020-08" db="EMBL/GenBank/DDBJ databases">
        <title>A Genomic Blueprint of the Chicken Gut Microbiome.</title>
        <authorList>
            <person name="Gilroy R."/>
            <person name="Ravi A."/>
            <person name="Getino M."/>
            <person name="Pursley I."/>
            <person name="Horton D.L."/>
            <person name="Alikhan N.-F."/>
            <person name="Baker D."/>
            <person name="Gharbi K."/>
            <person name="Hall N."/>
            <person name="Watson M."/>
            <person name="Adriaenssens E.M."/>
            <person name="Foster-Nyarko E."/>
            <person name="Jarju S."/>
            <person name="Secka A."/>
            <person name="Antonio M."/>
            <person name="Oren A."/>
            <person name="Chaudhuri R."/>
            <person name="La Ragione R.M."/>
            <person name="Hildebrand F."/>
            <person name="Pallen M.J."/>
        </authorList>
    </citation>
    <scope>NUCLEOTIDE SEQUENCE [LARGE SCALE GENOMIC DNA]</scope>
    <source>
        <strain evidence="2 3">Sa2BUA9</strain>
    </source>
</reference>
<dbReference type="EMBL" id="JACSQO010000001">
    <property type="protein sequence ID" value="MBD7943252.1"/>
    <property type="molecule type" value="Genomic_DNA"/>
</dbReference>
<comment type="caution">
    <text evidence="2">The sequence shown here is derived from an EMBL/GenBank/DDBJ whole genome shotgun (WGS) entry which is preliminary data.</text>
</comment>
<dbReference type="InterPro" id="IPR028098">
    <property type="entry name" value="Glyco_trans_4-like_N"/>
</dbReference>
<keyword evidence="3" id="KW-1185">Reference proteome</keyword>
<evidence type="ECO:0000259" key="1">
    <source>
        <dbReference type="Pfam" id="PF13439"/>
    </source>
</evidence>
<dbReference type="CDD" id="cd03794">
    <property type="entry name" value="GT4_WbuB-like"/>
    <property type="match status" value="1"/>
</dbReference>
<dbReference type="PANTHER" id="PTHR45947:SF3">
    <property type="entry name" value="SULFOQUINOVOSYL TRANSFERASE SQD2"/>
    <property type="match status" value="1"/>
</dbReference>
<dbReference type="InterPro" id="IPR050194">
    <property type="entry name" value="Glycosyltransferase_grp1"/>
</dbReference>
<sequence>MQKKTVWIFNHYAHGTYFNKGGRHYWFAKNLIKKGYEPTIFCASTRHNSDSQISITNGTYELKSVEKIPYVFVKTTKYKNGIERLQNMWNFYKNLFPTTKEYSKKYGKPDIIIASSVHPLTLLAGIKIAKKFNVPCICEIRDLWPETIVQYGTLKKNSFVAKLLYKGEKWLYKKADKLIFTIPGGKDYVEEIGLDSSKVRYINNGVDLEEYNKNKNEFIYSDDNLDNPSTFKVLYTGSMGVANELTYLVKAAEEIQNKGIDDIQFILFGHGSQREKLEEYVASKGLTNIVFKGKVDKKLIPNILSKSNLNIFTGKHIPLYKYGLSLNKLFDYMASGKPTLSNMENGYDILTKQNCGKTVKGGSVDALVQGILEFYHMDKQEYNQYCQNSLSTIQNYDFKTLTDKLESIIIES</sequence>
<protein>
    <submittedName>
        <fullName evidence="2">Glycosyltransferase family 4 protein</fullName>
    </submittedName>
</protein>
<accession>A0ABR8R6U2</accession>
<name>A0ABR8R6U2_9BACI</name>
<organism evidence="2 3">
    <name type="scientific">Psychrobacillus faecigallinarum</name>
    <dbReference type="NCBI Taxonomy" id="2762235"/>
    <lineage>
        <taxon>Bacteria</taxon>
        <taxon>Bacillati</taxon>
        <taxon>Bacillota</taxon>
        <taxon>Bacilli</taxon>
        <taxon>Bacillales</taxon>
        <taxon>Bacillaceae</taxon>
        <taxon>Psychrobacillus</taxon>
    </lineage>
</organism>
<dbReference type="Pfam" id="PF13692">
    <property type="entry name" value="Glyco_trans_1_4"/>
    <property type="match status" value="1"/>
</dbReference>
<dbReference type="RefSeq" id="WP_144540359.1">
    <property type="nucleotide sequence ID" value="NZ_JACSQO010000001.1"/>
</dbReference>
<evidence type="ECO:0000313" key="2">
    <source>
        <dbReference type="EMBL" id="MBD7943252.1"/>
    </source>
</evidence>
<feature type="domain" description="Glycosyltransferase subfamily 4-like N-terminal" evidence="1">
    <location>
        <begin position="27"/>
        <end position="210"/>
    </location>
</feature>
<gene>
    <name evidence="2" type="ORF">H9650_03900</name>
</gene>
<dbReference type="SUPFAM" id="SSF53756">
    <property type="entry name" value="UDP-Glycosyltransferase/glycogen phosphorylase"/>
    <property type="match status" value="1"/>
</dbReference>
<dbReference type="Proteomes" id="UP000640786">
    <property type="component" value="Unassembled WGS sequence"/>
</dbReference>
<dbReference type="Pfam" id="PF13439">
    <property type="entry name" value="Glyco_transf_4"/>
    <property type="match status" value="1"/>
</dbReference>
<dbReference type="Gene3D" id="3.40.50.2000">
    <property type="entry name" value="Glycogen Phosphorylase B"/>
    <property type="match status" value="2"/>
</dbReference>